<feature type="domain" description="PNPLA" evidence="4">
    <location>
        <begin position="5"/>
        <end position="194"/>
    </location>
</feature>
<feature type="active site" description="Proton acceptor" evidence="3">
    <location>
        <position position="181"/>
    </location>
</feature>
<proteinExistence type="inferred from homology"/>
<evidence type="ECO:0000313" key="6">
    <source>
        <dbReference type="Proteomes" id="UP000217895"/>
    </source>
</evidence>
<dbReference type="GO" id="GO:0004620">
    <property type="term" value="F:phospholipase activity"/>
    <property type="evidence" value="ECO:0007669"/>
    <property type="project" value="TreeGrafter"/>
</dbReference>
<dbReference type="PANTHER" id="PTHR32176">
    <property type="entry name" value="XYLOSE ISOMERASE"/>
    <property type="match status" value="1"/>
</dbReference>
<dbReference type="Proteomes" id="UP000217895">
    <property type="component" value="Chromosome"/>
</dbReference>
<feature type="short sequence motif" description="DGA/G" evidence="3">
    <location>
        <begin position="181"/>
        <end position="183"/>
    </location>
</feature>
<dbReference type="EMBL" id="AP018203">
    <property type="protein sequence ID" value="BAY57731.1"/>
    <property type="molecule type" value="Genomic_DNA"/>
</dbReference>
<name>A0A1Z4JLW8_LEPBY</name>
<accession>A0A1Z4JLW8</accession>
<feature type="short sequence motif" description="GXGXXG" evidence="3">
    <location>
        <begin position="9"/>
        <end position="14"/>
    </location>
</feature>
<evidence type="ECO:0000256" key="1">
    <source>
        <dbReference type="ARBA" id="ARBA00010240"/>
    </source>
</evidence>
<feature type="active site" description="Nucleophile" evidence="3">
    <location>
        <position position="43"/>
    </location>
</feature>
<dbReference type="AlphaFoldDB" id="A0A1Z4JLW8"/>
<feature type="short sequence motif" description="GXSXG" evidence="3">
    <location>
        <begin position="41"/>
        <end position="45"/>
    </location>
</feature>
<organism evidence="5 6">
    <name type="scientific">Leptolyngbya boryana NIES-2135</name>
    <dbReference type="NCBI Taxonomy" id="1973484"/>
    <lineage>
        <taxon>Bacteria</taxon>
        <taxon>Bacillati</taxon>
        <taxon>Cyanobacteriota</taxon>
        <taxon>Cyanophyceae</taxon>
        <taxon>Leptolyngbyales</taxon>
        <taxon>Leptolyngbyaceae</taxon>
        <taxon>Leptolyngbya group</taxon>
        <taxon>Leptolyngbya</taxon>
    </lineage>
</organism>
<dbReference type="PANTHER" id="PTHR32176:SF92">
    <property type="entry name" value="XYLOSE ISOMERASE"/>
    <property type="match status" value="1"/>
</dbReference>
<dbReference type="Gene3D" id="3.40.1090.10">
    <property type="entry name" value="Cytosolic phospholipase A2 catalytic domain"/>
    <property type="match status" value="1"/>
</dbReference>
<dbReference type="InterPro" id="IPR016035">
    <property type="entry name" value="Acyl_Trfase/lysoPLipase"/>
</dbReference>
<keyword evidence="3" id="KW-0378">Hydrolase</keyword>
<dbReference type="InterPro" id="IPR002641">
    <property type="entry name" value="PNPLA_dom"/>
</dbReference>
<dbReference type="GO" id="GO:0016042">
    <property type="term" value="P:lipid catabolic process"/>
    <property type="evidence" value="ECO:0007669"/>
    <property type="project" value="UniProtKB-UniRule"/>
</dbReference>
<keyword evidence="6" id="KW-1185">Reference proteome</keyword>
<reference evidence="5 6" key="1">
    <citation type="submission" date="2017-06" db="EMBL/GenBank/DDBJ databases">
        <title>Genome sequencing of cyanobaciteial culture collection at National Institute for Environmental Studies (NIES).</title>
        <authorList>
            <person name="Hirose Y."/>
            <person name="Shimura Y."/>
            <person name="Fujisawa T."/>
            <person name="Nakamura Y."/>
            <person name="Kawachi M."/>
        </authorList>
    </citation>
    <scope>NUCLEOTIDE SEQUENCE [LARGE SCALE GENOMIC DNA]</scope>
    <source>
        <strain evidence="5 6">NIES-2135</strain>
    </source>
</reference>
<dbReference type="Pfam" id="PF01734">
    <property type="entry name" value="Patatin"/>
    <property type="match status" value="1"/>
</dbReference>
<dbReference type="GO" id="GO:0047372">
    <property type="term" value="F:monoacylglycerol lipase activity"/>
    <property type="evidence" value="ECO:0007669"/>
    <property type="project" value="TreeGrafter"/>
</dbReference>
<keyword evidence="2 3" id="KW-0443">Lipid metabolism</keyword>
<evidence type="ECO:0000256" key="3">
    <source>
        <dbReference type="PROSITE-ProRule" id="PRU01161"/>
    </source>
</evidence>
<protein>
    <submittedName>
        <fullName evidence="5">Patatin family protein</fullName>
    </submittedName>
</protein>
<sequence>MKKILSIDGGGIRGIIPALVLAELEQKIGKPTSEIFDLIAGTSTGGILALALSQDDGQGNPQYSAKDLIQLYEQEGKNIFPKSVWQDVSTLCGLADEKYPREGIDTVLANYFGSARLGSCLTKTVVTAYDIQNREPLFLKSWRPGHQSIKSVDAARATSAAPTYFAPVKMSIENKDRVLIDGGIFINTPSVSAYVEALRIFPEEKDFLVVSLGTGELNRPIPYRQAKDWGIVEWLNPLLSCVFDGVCDAANYQMSLLLEGNYYRLQTWLDKAVDEMDNVSDENMAALKAEAATLLKEHQDDIQRLCSIL</sequence>
<evidence type="ECO:0000256" key="2">
    <source>
        <dbReference type="ARBA" id="ARBA00023098"/>
    </source>
</evidence>
<keyword evidence="3" id="KW-0442">Lipid degradation</keyword>
<evidence type="ECO:0000313" key="5">
    <source>
        <dbReference type="EMBL" id="BAY57731.1"/>
    </source>
</evidence>
<dbReference type="SUPFAM" id="SSF52151">
    <property type="entry name" value="FabD/lysophospholipase-like"/>
    <property type="match status" value="1"/>
</dbReference>
<evidence type="ECO:0000259" key="4">
    <source>
        <dbReference type="PROSITE" id="PS51635"/>
    </source>
</evidence>
<gene>
    <name evidence="5" type="ORF">NIES2135_46020</name>
</gene>
<comment type="similarity">
    <text evidence="1">Belongs to the patatin family.</text>
</comment>
<dbReference type="PROSITE" id="PS51635">
    <property type="entry name" value="PNPLA"/>
    <property type="match status" value="1"/>
</dbReference>